<keyword evidence="3" id="KW-1185">Reference proteome</keyword>
<sequence length="735" mass="82109">MNWTEGALARHSRRKGWDKDAARQKQYFAKARARKNGPPSSKGQDVASFVPDYIPQPPPSQSCHSVSSTPAWKQRTPRGKLIHKQSDSTKPGRKNHMRYDDLRLGKQGVEAEHSSTLSPDKDRQELDIATKRRKLLEKADWTGVVTQKPVSLDFSWQKDRSARPLTKSNSRNDHQLSSGHGQKDRHNKRILGRLSKNEMEIHIGSQNLRWSRDSNSVRSFATRQDLVSGLDNPLSTNTTRQALVSPYQKSPSVRGPRESSPLFLSSESSRNQTKLRNSFLSLSSTAHPTDQHAEQEGGRLRAADEPRYVVRDHTPVIHQPQPTRETRHHMLSIRSPELEEDASIVAVLGTPRHSYSRITAEDIRWNMWLNSNTKSTQEKSGQASQGKKLSRSISPGISNYWNTSEDKLYTQSLIHCEIPRQNSVRLNADPQLRSPGTYASSIPTSDNYQYGALDVEPELPELQTGDRLSSIQAQTSPCVLPRSPGHERSESSIKPGSDLVLPIGTGLLANPKVQDLLDLLTASDEQLEPTLESQTHQDTPPDSEDENEIWKRFVLDKDTVETGRKALEEAHEQTKCDLGLKKPNVPRVFMESSLTFGSTAPLSDMAEPSSASRGKSPPTIERDLNVADDQTEYLSGANCIVPSSEAAAMTNITDATDSIIAQPASPQPLQADFKFHQPQLFVGRLASDVPSNTSSIPFNAPLKEGRRQRSRRRRDKGRPDFRAMPNYNDDPIEEG</sequence>
<evidence type="ECO:0000256" key="1">
    <source>
        <dbReference type="SAM" id="MobiDB-lite"/>
    </source>
</evidence>
<feature type="region of interest" description="Disordered" evidence="1">
    <location>
        <begin position="161"/>
        <end position="188"/>
    </location>
</feature>
<organism evidence="2 3">
    <name type="scientific">Fusarium austroafricanum</name>
    <dbReference type="NCBI Taxonomy" id="2364996"/>
    <lineage>
        <taxon>Eukaryota</taxon>
        <taxon>Fungi</taxon>
        <taxon>Dikarya</taxon>
        <taxon>Ascomycota</taxon>
        <taxon>Pezizomycotina</taxon>
        <taxon>Sordariomycetes</taxon>
        <taxon>Hypocreomycetidae</taxon>
        <taxon>Hypocreales</taxon>
        <taxon>Nectriaceae</taxon>
        <taxon>Fusarium</taxon>
        <taxon>Fusarium concolor species complex</taxon>
    </lineage>
</organism>
<accession>A0A8H4KU41</accession>
<gene>
    <name evidence="2" type="ORF">F53441_2018</name>
</gene>
<evidence type="ECO:0000313" key="3">
    <source>
        <dbReference type="Proteomes" id="UP000605986"/>
    </source>
</evidence>
<feature type="region of interest" description="Disordered" evidence="1">
    <location>
        <begin position="686"/>
        <end position="735"/>
    </location>
</feature>
<name>A0A8H4KU41_9HYPO</name>
<dbReference type="OrthoDB" id="5426563at2759"/>
<feature type="compositionally biased region" description="Polar residues" evidence="1">
    <location>
        <begin position="61"/>
        <end position="71"/>
    </location>
</feature>
<comment type="caution">
    <text evidence="2">The sequence shown here is derived from an EMBL/GenBank/DDBJ whole genome shotgun (WGS) entry which is preliminary data.</text>
</comment>
<feature type="region of interest" description="Disordered" evidence="1">
    <location>
        <begin position="374"/>
        <end position="396"/>
    </location>
</feature>
<dbReference type="EMBL" id="JAADJG010000081">
    <property type="protein sequence ID" value="KAF4455723.1"/>
    <property type="molecule type" value="Genomic_DNA"/>
</dbReference>
<feature type="compositionally biased region" description="Polar residues" evidence="1">
    <location>
        <begin position="466"/>
        <end position="477"/>
    </location>
</feature>
<evidence type="ECO:0000313" key="2">
    <source>
        <dbReference type="EMBL" id="KAF4455723.1"/>
    </source>
</evidence>
<feature type="region of interest" description="Disordered" evidence="1">
    <location>
        <begin position="598"/>
        <end position="620"/>
    </location>
</feature>
<feature type="region of interest" description="Disordered" evidence="1">
    <location>
        <begin position="464"/>
        <end position="497"/>
    </location>
</feature>
<feature type="region of interest" description="Disordered" evidence="1">
    <location>
        <begin position="228"/>
        <end position="270"/>
    </location>
</feature>
<feature type="region of interest" description="Disordered" evidence="1">
    <location>
        <begin position="1"/>
        <end position="99"/>
    </location>
</feature>
<dbReference type="AlphaFoldDB" id="A0A8H4KU41"/>
<reference evidence="2" key="1">
    <citation type="submission" date="2020-01" db="EMBL/GenBank/DDBJ databases">
        <title>Identification and distribution of gene clusters putatively required for synthesis of sphingolipid metabolism inhibitors in phylogenetically diverse species of the filamentous fungus Fusarium.</title>
        <authorList>
            <person name="Kim H.-S."/>
            <person name="Busman M."/>
            <person name="Brown D.W."/>
            <person name="Divon H."/>
            <person name="Uhlig S."/>
            <person name="Proctor R.H."/>
        </authorList>
    </citation>
    <scope>NUCLEOTIDE SEQUENCE</scope>
    <source>
        <strain evidence="2">NRRL 53441</strain>
    </source>
</reference>
<proteinExistence type="predicted"/>
<feature type="compositionally biased region" description="Basic residues" evidence="1">
    <location>
        <begin position="706"/>
        <end position="716"/>
    </location>
</feature>
<dbReference type="Proteomes" id="UP000605986">
    <property type="component" value="Unassembled WGS sequence"/>
</dbReference>
<feature type="compositionally biased region" description="Low complexity" evidence="1">
    <location>
        <begin position="258"/>
        <end position="270"/>
    </location>
</feature>
<feature type="compositionally biased region" description="Basic and acidic residues" evidence="1">
    <location>
        <begin position="289"/>
        <end position="304"/>
    </location>
</feature>
<protein>
    <submittedName>
        <fullName evidence="2">Uncharacterized protein</fullName>
    </submittedName>
</protein>
<feature type="compositionally biased region" description="Polar residues" evidence="1">
    <location>
        <begin position="233"/>
        <end position="251"/>
    </location>
</feature>
<feature type="region of interest" description="Disordered" evidence="1">
    <location>
        <begin position="283"/>
        <end position="304"/>
    </location>
</feature>